<evidence type="ECO:0000313" key="5">
    <source>
        <dbReference type="EMBL" id="WRT69443.1"/>
    </source>
</evidence>
<dbReference type="PRINTS" id="PR00069">
    <property type="entry name" value="ALDKETRDTASE"/>
</dbReference>
<reference evidence="5 6" key="1">
    <citation type="submission" date="2024-01" db="EMBL/GenBank/DDBJ databases">
        <title>Comparative genomics of Cryptococcus and Kwoniella reveals pathogenesis evolution and contrasting modes of karyotype evolution via chromosome fusion or intercentromeric recombination.</title>
        <authorList>
            <person name="Coelho M.A."/>
            <person name="David-Palma M."/>
            <person name="Shea T."/>
            <person name="Bowers K."/>
            <person name="McGinley-Smith S."/>
            <person name="Mohammad A.W."/>
            <person name="Gnirke A."/>
            <person name="Yurkov A.M."/>
            <person name="Nowrousian M."/>
            <person name="Sun S."/>
            <person name="Cuomo C.A."/>
            <person name="Heitman J."/>
        </authorList>
    </citation>
    <scope>NUCLEOTIDE SEQUENCE [LARGE SCALE GENOMIC DNA]</scope>
    <source>
        <strain evidence="5">CBS 11374</strain>
    </source>
</reference>
<evidence type="ECO:0000259" key="4">
    <source>
        <dbReference type="Pfam" id="PF00248"/>
    </source>
</evidence>
<gene>
    <name evidence="5" type="ORF">IL334_006429</name>
</gene>
<keyword evidence="6" id="KW-1185">Reference proteome</keyword>
<accession>A0ABZ1D5X6</accession>
<dbReference type="EMBL" id="CP141889">
    <property type="protein sequence ID" value="WRT69443.1"/>
    <property type="molecule type" value="Genomic_DNA"/>
</dbReference>
<dbReference type="PROSITE" id="PS00062">
    <property type="entry name" value="ALDOKETO_REDUCTASE_2"/>
    <property type="match status" value="1"/>
</dbReference>
<dbReference type="InterPro" id="IPR023210">
    <property type="entry name" value="NADP_OxRdtase_dom"/>
</dbReference>
<feature type="domain" description="NADP-dependent oxidoreductase" evidence="4">
    <location>
        <begin position="25"/>
        <end position="198"/>
    </location>
</feature>
<evidence type="ECO:0000256" key="2">
    <source>
        <dbReference type="ARBA" id="ARBA00022857"/>
    </source>
</evidence>
<dbReference type="Gene3D" id="3.20.20.100">
    <property type="entry name" value="NADP-dependent oxidoreductase domain"/>
    <property type="match status" value="1"/>
</dbReference>
<dbReference type="GeneID" id="87958559"/>
<dbReference type="Proteomes" id="UP001329825">
    <property type="component" value="Chromosome 9"/>
</dbReference>
<dbReference type="InterPro" id="IPR018170">
    <property type="entry name" value="Aldo/ket_reductase_CS"/>
</dbReference>
<name>A0ABZ1D5X6_9TREE</name>
<dbReference type="SUPFAM" id="SSF51430">
    <property type="entry name" value="NAD(P)-linked oxidoreductase"/>
    <property type="match status" value="1"/>
</dbReference>
<keyword evidence="2" id="KW-0521">NADP</keyword>
<evidence type="ECO:0000313" key="6">
    <source>
        <dbReference type="Proteomes" id="UP001329825"/>
    </source>
</evidence>
<dbReference type="PANTHER" id="PTHR43827">
    <property type="entry name" value="2,5-DIKETO-D-GLUCONIC ACID REDUCTASE"/>
    <property type="match status" value="1"/>
</dbReference>
<protein>
    <recommendedName>
        <fullName evidence="4">NADP-dependent oxidoreductase domain-containing protein</fullName>
    </recommendedName>
</protein>
<organism evidence="5 6">
    <name type="scientific">Kwoniella shivajii</name>
    <dbReference type="NCBI Taxonomy" id="564305"/>
    <lineage>
        <taxon>Eukaryota</taxon>
        <taxon>Fungi</taxon>
        <taxon>Dikarya</taxon>
        <taxon>Basidiomycota</taxon>
        <taxon>Agaricomycotina</taxon>
        <taxon>Tremellomycetes</taxon>
        <taxon>Tremellales</taxon>
        <taxon>Cryptococcaceae</taxon>
        <taxon>Kwoniella</taxon>
    </lineage>
</organism>
<dbReference type="PANTHER" id="PTHR43827:SF3">
    <property type="entry name" value="NADP-DEPENDENT OXIDOREDUCTASE DOMAIN-CONTAINING PROTEIN"/>
    <property type="match status" value="1"/>
</dbReference>
<dbReference type="Pfam" id="PF00248">
    <property type="entry name" value="Aldo_ket_red"/>
    <property type="match status" value="1"/>
</dbReference>
<dbReference type="RefSeq" id="XP_062794182.1">
    <property type="nucleotide sequence ID" value="XM_062938131.1"/>
</dbReference>
<dbReference type="PIRSF" id="PIRSF000097">
    <property type="entry name" value="AKR"/>
    <property type="match status" value="1"/>
</dbReference>
<evidence type="ECO:0000256" key="3">
    <source>
        <dbReference type="ARBA" id="ARBA00023002"/>
    </source>
</evidence>
<evidence type="ECO:0000256" key="1">
    <source>
        <dbReference type="ARBA" id="ARBA00007905"/>
    </source>
</evidence>
<dbReference type="InterPro" id="IPR036812">
    <property type="entry name" value="NAD(P)_OxRdtase_dom_sf"/>
</dbReference>
<sequence>MSVVKSVKLNDGIEVPVIAFGIGTALAKIDTFSYVESALKHGYRHFDCAWHYRNGEYTGKAMRESGIPREEIFISAKIGDFEGDPSEFNANQFTETLLKDLGVDYVDLLMLHADILVGSVTEAWKQMETLKERGLARSIGVSNFSTESLEKILKICKITPSVNQIEFHPYSLPTYLPTLIPLCKEHGIKIAAYGSLMSITRHQGGPVDQVVKLISEERGFGQSEGQILLKWAQQINGGIVITTTTKESRMAEQIKPFLDTPSYTDLSQEHIRDISDAGASAPFRNWGTNWPYFMKGEGGIEACAPNATHLNKADI</sequence>
<comment type="similarity">
    <text evidence="1">Belongs to the aldo/keto reductase family.</text>
</comment>
<proteinExistence type="inferred from homology"/>
<dbReference type="InterPro" id="IPR020471">
    <property type="entry name" value="AKR"/>
</dbReference>
<keyword evidence="3" id="KW-0560">Oxidoreductase</keyword>